<name>A0ABD0VEZ6_DENTH</name>
<evidence type="ECO:0000313" key="2">
    <source>
        <dbReference type="EMBL" id="KAL0921176.1"/>
    </source>
</evidence>
<gene>
    <name evidence="2" type="ORF">M5K25_008223</name>
</gene>
<reference evidence="2 3" key="1">
    <citation type="journal article" date="2024" name="Plant Biotechnol. J.">
        <title>Dendrobium thyrsiflorum genome and its molecular insights into genes involved in important horticultural traits.</title>
        <authorList>
            <person name="Chen B."/>
            <person name="Wang J.Y."/>
            <person name="Zheng P.J."/>
            <person name="Li K.L."/>
            <person name="Liang Y.M."/>
            <person name="Chen X.F."/>
            <person name="Zhang C."/>
            <person name="Zhao X."/>
            <person name="He X."/>
            <person name="Zhang G.Q."/>
            <person name="Liu Z.J."/>
            <person name="Xu Q."/>
        </authorList>
    </citation>
    <scope>NUCLEOTIDE SEQUENCE [LARGE SCALE GENOMIC DNA]</scope>
    <source>
        <strain evidence="2">GZMU011</strain>
    </source>
</reference>
<feature type="compositionally biased region" description="Acidic residues" evidence="1">
    <location>
        <begin position="1"/>
        <end position="17"/>
    </location>
</feature>
<sequence length="125" mass="14207">MEFDLWDSETEDEEEQEGLASPELNLPDRIQQLESPLATWAWDDNWTEVRGGSDDFECSGSGRDFDVESNGYKDAVLFRESMDFEEEELDSVPFAGEAEASGATWAARFRRVSELTHQVSESTRT</sequence>
<organism evidence="2 3">
    <name type="scientific">Dendrobium thyrsiflorum</name>
    <name type="common">Pinecone-like raceme dendrobium</name>
    <name type="synonym">Orchid</name>
    <dbReference type="NCBI Taxonomy" id="117978"/>
    <lineage>
        <taxon>Eukaryota</taxon>
        <taxon>Viridiplantae</taxon>
        <taxon>Streptophyta</taxon>
        <taxon>Embryophyta</taxon>
        <taxon>Tracheophyta</taxon>
        <taxon>Spermatophyta</taxon>
        <taxon>Magnoliopsida</taxon>
        <taxon>Liliopsida</taxon>
        <taxon>Asparagales</taxon>
        <taxon>Orchidaceae</taxon>
        <taxon>Epidendroideae</taxon>
        <taxon>Malaxideae</taxon>
        <taxon>Dendrobiinae</taxon>
        <taxon>Dendrobium</taxon>
    </lineage>
</organism>
<dbReference type="Proteomes" id="UP001552299">
    <property type="component" value="Unassembled WGS sequence"/>
</dbReference>
<dbReference type="AlphaFoldDB" id="A0ABD0VEZ6"/>
<dbReference type="EMBL" id="JANQDX010000007">
    <property type="protein sequence ID" value="KAL0921176.1"/>
    <property type="molecule type" value="Genomic_DNA"/>
</dbReference>
<evidence type="ECO:0000313" key="3">
    <source>
        <dbReference type="Proteomes" id="UP001552299"/>
    </source>
</evidence>
<comment type="caution">
    <text evidence="2">The sequence shown here is derived from an EMBL/GenBank/DDBJ whole genome shotgun (WGS) entry which is preliminary data.</text>
</comment>
<accession>A0ABD0VEZ6</accession>
<evidence type="ECO:0000256" key="1">
    <source>
        <dbReference type="SAM" id="MobiDB-lite"/>
    </source>
</evidence>
<proteinExistence type="predicted"/>
<feature type="region of interest" description="Disordered" evidence="1">
    <location>
        <begin position="1"/>
        <end position="24"/>
    </location>
</feature>
<protein>
    <submittedName>
        <fullName evidence="2">Uncharacterized protein</fullName>
    </submittedName>
</protein>
<keyword evidence="3" id="KW-1185">Reference proteome</keyword>